<evidence type="ECO:0000256" key="6">
    <source>
        <dbReference type="ARBA" id="ARBA00016471"/>
    </source>
</evidence>
<dbReference type="PRINTS" id="PR00477">
    <property type="entry name" value="PHGLYCKINASE"/>
</dbReference>
<dbReference type="EMBL" id="FNFT01000002">
    <property type="protein sequence ID" value="SDJ94313.1"/>
    <property type="molecule type" value="Genomic_DNA"/>
</dbReference>
<dbReference type="GO" id="GO:0005524">
    <property type="term" value="F:ATP binding"/>
    <property type="evidence" value="ECO:0007669"/>
    <property type="project" value="UniProtKB-KW"/>
</dbReference>
<dbReference type="RefSeq" id="WP_066955263.1">
    <property type="nucleotide sequence ID" value="NZ_BCNX01000004.1"/>
</dbReference>
<dbReference type="GO" id="GO:0006096">
    <property type="term" value="P:glycolytic process"/>
    <property type="evidence" value="ECO:0007669"/>
    <property type="project" value="UniProtKB-UniRule"/>
</dbReference>
<evidence type="ECO:0000313" key="17">
    <source>
        <dbReference type="EMBL" id="SDJ94313.1"/>
    </source>
</evidence>
<keyword evidence="18" id="KW-1185">Reference proteome</keyword>
<dbReference type="InterPro" id="IPR001576">
    <property type="entry name" value="Phosphoglycerate_kinase"/>
</dbReference>
<evidence type="ECO:0000256" key="16">
    <source>
        <dbReference type="RuleBase" id="RU000532"/>
    </source>
</evidence>
<protein>
    <recommendedName>
        <fullName evidence="6 13">Phosphoglycerate kinase</fullName>
        <ecNumber evidence="5 13">2.7.2.3</ecNumber>
    </recommendedName>
</protein>
<comment type="caution">
    <text evidence="13">Lacks conserved residue(s) required for the propagation of feature annotation.</text>
</comment>
<dbReference type="GO" id="GO:0043531">
    <property type="term" value="F:ADP binding"/>
    <property type="evidence" value="ECO:0007669"/>
    <property type="project" value="TreeGrafter"/>
</dbReference>
<evidence type="ECO:0000256" key="14">
    <source>
        <dbReference type="PIRSR" id="PIRSR000724-1"/>
    </source>
</evidence>
<feature type="binding site" evidence="13">
    <location>
        <position position="125"/>
    </location>
    <ligand>
        <name>substrate</name>
    </ligand>
</feature>
<keyword evidence="7 13" id="KW-0963">Cytoplasm</keyword>
<comment type="pathway">
    <text evidence="2 13">Carbohydrate degradation; glycolysis; pyruvate from D-glyceraldehyde 3-phosphate: step 2/5.</text>
</comment>
<dbReference type="GO" id="GO:0006094">
    <property type="term" value="P:gluconeogenesis"/>
    <property type="evidence" value="ECO:0007669"/>
    <property type="project" value="TreeGrafter"/>
</dbReference>
<gene>
    <name evidence="13" type="primary">pgk</name>
    <name evidence="17" type="ORF">SAMN04488571_10264</name>
</gene>
<reference evidence="17 18" key="1">
    <citation type="submission" date="2016-10" db="EMBL/GenBank/DDBJ databases">
        <authorList>
            <person name="Varghese N."/>
            <person name="Submissions S."/>
        </authorList>
    </citation>
    <scope>NUCLEOTIDE SEQUENCE [LARGE SCALE GENOMIC DNA]</scope>
    <source>
        <strain evidence="17 18">DSM 2373</strain>
    </source>
</reference>
<feature type="binding site" evidence="14">
    <location>
        <position position="158"/>
    </location>
    <ligand>
        <name>(2R)-3-phosphoglycerate</name>
        <dbReference type="ChEBI" id="CHEBI:58272"/>
    </ligand>
</feature>
<feature type="binding site" evidence="13 15">
    <location>
        <position position="330"/>
    </location>
    <ligand>
        <name>ATP</name>
        <dbReference type="ChEBI" id="CHEBI:30616"/>
    </ligand>
</feature>
<evidence type="ECO:0000256" key="10">
    <source>
        <dbReference type="ARBA" id="ARBA00022777"/>
    </source>
</evidence>
<evidence type="ECO:0000256" key="7">
    <source>
        <dbReference type="ARBA" id="ARBA00022490"/>
    </source>
</evidence>
<feature type="binding site" evidence="13">
    <location>
        <position position="43"/>
    </location>
    <ligand>
        <name>substrate</name>
    </ligand>
</feature>
<comment type="similarity">
    <text evidence="3 13 16">Belongs to the phosphoglycerate kinase family.</text>
</comment>
<comment type="subunit">
    <text evidence="4 13">Monomer.</text>
</comment>
<accession>A0A1G8XUX6</accession>
<dbReference type="HAMAP" id="MF_00145">
    <property type="entry name" value="Phosphoglyc_kinase"/>
    <property type="match status" value="1"/>
</dbReference>
<evidence type="ECO:0000256" key="8">
    <source>
        <dbReference type="ARBA" id="ARBA00022679"/>
    </source>
</evidence>
<dbReference type="EC" id="2.7.2.3" evidence="5 13"/>
<evidence type="ECO:0000256" key="11">
    <source>
        <dbReference type="ARBA" id="ARBA00022840"/>
    </source>
</evidence>
<dbReference type="GO" id="GO:0004618">
    <property type="term" value="F:phosphoglycerate kinase activity"/>
    <property type="evidence" value="ECO:0007669"/>
    <property type="project" value="UniProtKB-UniRule"/>
</dbReference>
<dbReference type="InterPro" id="IPR015911">
    <property type="entry name" value="Phosphoglycerate_kinase_CS"/>
</dbReference>
<keyword evidence="9 13" id="KW-0547">Nucleotide-binding</keyword>
<sequence length="403" mass="42829">MQNVIPGRKKTIRDIDVRGKRVLLRADLNVPLDEDGTIADDTRIRASLPTIRYLCERDARVIICSHLDRPQGVVVERLRLALVANRLSLLLGRPVMALQDCIGPEVESTVAGMSGGDIIILENLRFHPEEKADDASFAQNLAGLADIYVNDAFGASHRAHASIVGVPKYLPAVAGLLLEREVNTFARILKDPERPSAAVIGGAKVSEKLEVLENIISRVNLLLIGGGMATTFLAGRGYGTGASYVETDCLDAARFLEAKAAERGVRLLLPRDVVVAERLEAGTPFQVVSADAIPDGWAVADIGPKTADEFCRELAGMRSVIWNGPMGVYEIPAFAEGTRRVAAALANLNGTTVVGGGSTADAVRRFGLADEMTHVSTGGGAALVMLAGKPLPGVEALDDLEEA</sequence>
<dbReference type="InterPro" id="IPR036043">
    <property type="entry name" value="Phosphoglycerate_kinase_sf"/>
</dbReference>
<feature type="binding site" evidence="13 14">
    <location>
        <begin position="27"/>
        <end position="29"/>
    </location>
    <ligand>
        <name>substrate</name>
    </ligand>
</feature>
<name>A0A1G8XUX6_9EURY</name>
<evidence type="ECO:0000256" key="12">
    <source>
        <dbReference type="ARBA" id="ARBA00023152"/>
    </source>
</evidence>
<evidence type="ECO:0000256" key="4">
    <source>
        <dbReference type="ARBA" id="ARBA00011245"/>
    </source>
</evidence>
<keyword evidence="11 13" id="KW-0067">ATP-binding</keyword>
<dbReference type="GO" id="GO:0005829">
    <property type="term" value="C:cytosol"/>
    <property type="evidence" value="ECO:0007669"/>
    <property type="project" value="TreeGrafter"/>
</dbReference>
<dbReference type="FunFam" id="3.40.50.1260:FF:000031">
    <property type="entry name" value="Phosphoglycerate kinase 1"/>
    <property type="match status" value="1"/>
</dbReference>
<evidence type="ECO:0000256" key="1">
    <source>
        <dbReference type="ARBA" id="ARBA00000642"/>
    </source>
</evidence>
<comment type="subcellular location">
    <subcellularLocation>
        <location evidence="13">Cytoplasm</location>
    </subcellularLocation>
</comment>
<keyword evidence="8 13" id="KW-0808">Transferase</keyword>
<dbReference type="UniPathway" id="UPA00109">
    <property type="reaction ID" value="UER00185"/>
</dbReference>
<evidence type="ECO:0000256" key="3">
    <source>
        <dbReference type="ARBA" id="ARBA00008982"/>
    </source>
</evidence>
<dbReference type="Pfam" id="PF00162">
    <property type="entry name" value="PGK"/>
    <property type="match status" value="1"/>
</dbReference>
<evidence type="ECO:0000256" key="15">
    <source>
        <dbReference type="PIRSR" id="PIRSR000724-2"/>
    </source>
</evidence>
<keyword evidence="12 13" id="KW-0324">Glycolysis</keyword>
<dbReference type="STRING" id="2200.GCA_001571405_00594"/>
<dbReference type="PANTHER" id="PTHR11406:SF23">
    <property type="entry name" value="PHOSPHOGLYCERATE KINASE 1, CHLOROPLASTIC-RELATED"/>
    <property type="match status" value="1"/>
</dbReference>
<organism evidence="17 18">
    <name type="scientific">Methanoculleus thermophilus</name>
    <dbReference type="NCBI Taxonomy" id="2200"/>
    <lineage>
        <taxon>Archaea</taxon>
        <taxon>Methanobacteriati</taxon>
        <taxon>Methanobacteriota</taxon>
        <taxon>Stenosarchaea group</taxon>
        <taxon>Methanomicrobia</taxon>
        <taxon>Methanomicrobiales</taxon>
        <taxon>Methanomicrobiaceae</taxon>
        <taxon>Methanoculleus</taxon>
    </lineage>
</organism>
<evidence type="ECO:0000256" key="9">
    <source>
        <dbReference type="ARBA" id="ARBA00022741"/>
    </source>
</evidence>
<feature type="binding site" evidence="14">
    <location>
        <position position="43"/>
    </location>
    <ligand>
        <name>(2R)-3-phosphoglycerate</name>
        <dbReference type="ChEBI" id="CHEBI:58272"/>
    </ligand>
</feature>
<dbReference type="PANTHER" id="PTHR11406">
    <property type="entry name" value="PHOSPHOGLYCERATE KINASE"/>
    <property type="match status" value="1"/>
</dbReference>
<dbReference type="Gene3D" id="3.40.50.1260">
    <property type="entry name" value="Phosphoglycerate kinase, N-terminal domain"/>
    <property type="match status" value="2"/>
</dbReference>
<dbReference type="SUPFAM" id="SSF53748">
    <property type="entry name" value="Phosphoglycerate kinase"/>
    <property type="match status" value="1"/>
</dbReference>
<proteinExistence type="inferred from homology"/>
<dbReference type="Proteomes" id="UP000326500">
    <property type="component" value="Unassembled WGS sequence"/>
</dbReference>
<evidence type="ECO:0000313" key="18">
    <source>
        <dbReference type="Proteomes" id="UP000326500"/>
    </source>
</evidence>
<evidence type="ECO:0000256" key="5">
    <source>
        <dbReference type="ARBA" id="ARBA00013061"/>
    </source>
</evidence>
<evidence type="ECO:0000256" key="13">
    <source>
        <dbReference type="HAMAP-Rule" id="MF_00145"/>
    </source>
</evidence>
<feature type="binding site" evidence="13 15">
    <location>
        <position position="208"/>
    </location>
    <ligand>
        <name>ATP</name>
        <dbReference type="ChEBI" id="CHEBI:30616"/>
    </ligand>
</feature>
<dbReference type="OrthoDB" id="6575at2157"/>
<comment type="catalytic activity">
    <reaction evidence="1 13 16">
        <text>(2R)-3-phosphoglycerate + ATP = (2R)-3-phospho-glyceroyl phosphate + ADP</text>
        <dbReference type="Rhea" id="RHEA:14801"/>
        <dbReference type="ChEBI" id="CHEBI:30616"/>
        <dbReference type="ChEBI" id="CHEBI:57604"/>
        <dbReference type="ChEBI" id="CHEBI:58272"/>
        <dbReference type="ChEBI" id="CHEBI:456216"/>
        <dbReference type="EC" id="2.7.2.3"/>
    </reaction>
</comment>
<dbReference type="InterPro" id="IPR015824">
    <property type="entry name" value="Phosphoglycerate_kinase_N"/>
</dbReference>
<dbReference type="PROSITE" id="PS00111">
    <property type="entry name" value="PGLYCERATE_KINASE"/>
    <property type="match status" value="1"/>
</dbReference>
<dbReference type="FunFam" id="3.40.50.1260:FF:000006">
    <property type="entry name" value="Phosphoglycerate kinase"/>
    <property type="match status" value="1"/>
</dbReference>
<dbReference type="AlphaFoldDB" id="A0A1G8XUX6"/>
<feature type="binding site" evidence="13 14">
    <location>
        <begin position="66"/>
        <end position="69"/>
    </location>
    <ligand>
        <name>substrate</name>
    </ligand>
</feature>
<feature type="binding site" evidence="13">
    <location>
        <position position="158"/>
    </location>
    <ligand>
        <name>substrate</name>
    </ligand>
</feature>
<feature type="binding site" evidence="14">
    <location>
        <position position="125"/>
    </location>
    <ligand>
        <name>(2R)-3-phosphoglycerate</name>
        <dbReference type="ChEBI" id="CHEBI:58272"/>
    </ligand>
</feature>
<keyword evidence="10 13" id="KW-0418">Kinase</keyword>
<evidence type="ECO:0000256" key="2">
    <source>
        <dbReference type="ARBA" id="ARBA00004838"/>
    </source>
</evidence>
<dbReference type="PIRSF" id="PIRSF000724">
    <property type="entry name" value="Pgk"/>
    <property type="match status" value="1"/>
</dbReference>